<dbReference type="PANTHER" id="PTHR47977">
    <property type="entry name" value="RAS-RELATED PROTEIN RAB"/>
    <property type="match status" value="1"/>
</dbReference>
<gene>
    <name evidence="4" type="ORF">AKO1_008902</name>
</gene>
<keyword evidence="1" id="KW-0547">Nucleotide-binding</keyword>
<evidence type="ECO:0000256" key="1">
    <source>
        <dbReference type="ARBA" id="ARBA00022741"/>
    </source>
</evidence>
<dbReference type="PRINTS" id="PR00449">
    <property type="entry name" value="RASTRNSFRMNG"/>
</dbReference>
<organism evidence="4 5">
    <name type="scientific">Acrasis kona</name>
    <dbReference type="NCBI Taxonomy" id="1008807"/>
    <lineage>
        <taxon>Eukaryota</taxon>
        <taxon>Discoba</taxon>
        <taxon>Heterolobosea</taxon>
        <taxon>Tetramitia</taxon>
        <taxon>Eutetramitia</taxon>
        <taxon>Acrasidae</taxon>
        <taxon>Acrasis</taxon>
    </lineage>
</organism>
<keyword evidence="3" id="KW-1133">Transmembrane helix</keyword>
<reference evidence="4 5" key="1">
    <citation type="submission" date="2024-03" db="EMBL/GenBank/DDBJ databases">
        <title>The Acrasis kona genome and developmental transcriptomes reveal deep origins of eukaryotic multicellular pathways.</title>
        <authorList>
            <person name="Sheikh S."/>
            <person name="Fu C.-J."/>
            <person name="Brown M.W."/>
            <person name="Baldauf S.L."/>
        </authorList>
    </citation>
    <scope>NUCLEOTIDE SEQUENCE [LARGE SCALE GENOMIC DNA]</scope>
    <source>
        <strain evidence="4 5">ATCC MYA-3509</strain>
    </source>
</reference>
<dbReference type="InterPro" id="IPR050227">
    <property type="entry name" value="Rab"/>
</dbReference>
<feature type="transmembrane region" description="Helical" evidence="3">
    <location>
        <begin position="12"/>
        <end position="35"/>
    </location>
</feature>
<keyword evidence="3" id="KW-0812">Transmembrane</keyword>
<keyword evidence="3" id="KW-0472">Membrane</keyword>
<comment type="caution">
    <text evidence="4">The sequence shown here is derived from an EMBL/GenBank/DDBJ whole genome shotgun (WGS) entry which is preliminary data.</text>
</comment>
<dbReference type="InterPro" id="IPR001806">
    <property type="entry name" value="Small_GTPase"/>
</dbReference>
<evidence type="ECO:0000313" key="4">
    <source>
        <dbReference type="EMBL" id="KAL0487903.1"/>
    </source>
</evidence>
<dbReference type="InterPro" id="IPR027417">
    <property type="entry name" value="P-loop_NTPase"/>
</dbReference>
<dbReference type="PROSITE" id="PS51421">
    <property type="entry name" value="RAS"/>
    <property type="match status" value="1"/>
</dbReference>
<sequence length="275" mass="32304">MNSDLFTSDYILHILLSYIGDITVMDFVSLSLVCWKYNAFFNHDRMWSQLWKSKYPLQQDAVVDFKFCFKQMHLYERSRKYTNEISDKEVGVCLVGSQGSGKTCLSTRFIHGFYDKNYDPASVEDRFIKTIRSAGNLVCINFLDTDSEMFEDSANLLRQRFQSAHHMLLCYDCRDEQSFEKAKYYLNIIKRYEKPITLVECKRDLDYKNYINQNIARKYAKEQGMYFVSTSAKDGINIDTTLQFVVQCSILIDEKLIKMLNNKKPLTKVQKCMIA</sequence>
<evidence type="ECO:0000256" key="3">
    <source>
        <dbReference type="SAM" id="Phobius"/>
    </source>
</evidence>
<name>A0AAW2ZEW0_9EUKA</name>
<dbReference type="SUPFAM" id="SSF52540">
    <property type="entry name" value="P-loop containing nucleoside triphosphate hydrolases"/>
    <property type="match status" value="1"/>
</dbReference>
<evidence type="ECO:0000256" key="2">
    <source>
        <dbReference type="ARBA" id="ARBA00023134"/>
    </source>
</evidence>
<keyword evidence="5" id="KW-1185">Reference proteome</keyword>
<dbReference type="EMBL" id="JAOPGA020001383">
    <property type="protein sequence ID" value="KAL0487903.1"/>
    <property type="molecule type" value="Genomic_DNA"/>
</dbReference>
<dbReference type="AlphaFoldDB" id="A0AAW2ZEW0"/>
<dbReference type="CDD" id="cd00154">
    <property type="entry name" value="Rab"/>
    <property type="match status" value="1"/>
</dbReference>
<dbReference type="Pfam" id="PF00071">
    <property type="entry name" value="Ras"/>
    <property type="match status" value="1"/>
</dbReference>
<dbReference type="GO" id="GO:0005525">
    <property type="term" value="F:GTP binding"/>
    <property type="evidence" value="ECO:0007669"/>
    <property type="project" value="UniProtKB-KW"/>
</dbReference>
<accession>A0AAW2ZEW0</accession>
<dbReference type="SMART" id="SM00173">
    <property type="entry name" value="RAS"/>
    <property type="match status" value="1"/>
</dbReference>
<dbReference type="SMART" id="SM00175">
    <property type="entry name" value="RAB"/>
    <property type="match status" value="1"/>
</dbReference>
<protein>
    <submittedName>
        <fullName evidence="4">Uncharacterized protein</fullName>
    </submittedName>
</protein>
<proteinExistence type="predicted"/>
<dbReference type="GO" id="GO:0003924">
    <property type="term" value="F:GTPase activity"/>
    <property type="evidence" value="ECO:0007669"/>
    <property type="project" value="InterPro"/>
</dbReference>
<evidence type="ECO:0000313" key="5">
    <source>
        <dbReference type="Proteomes" id="UP001431209"/>
    </source>
</evidence>
<dbReference type="Gene3D" id="3.40.50.300">
    <property type="entry name" value="P-loop containing nucleotide triphosphate hydrolases"/>
    <property type="match status" value="1"/>
</dbReference>
<dbReference type="PROSITE" id="PS51419">
    <property type="entry name" value="RAB"/>
    <property type="match status" value="1"/>
</dbReference>
<keyword evidence="2" id="KW-0342">GTP-binding</keyword>
<dbReference type="Proteomes" id="UP001431209">
    <property type="component" value="Unassembled WGS sequence"/>
</dbReference>